<feature type="repeat" description="NHL" evidence="4">
    <location>
        <begin position="188"/>
        <end position="234"/>
    </location>
</feature>
<evidence type="ECO:0000256" key="1">
    <source>
        <dbReference type="ARBA" id="ARBA00022729"/>
    </source>
</evidence>
<dbReference type="InterPro" id="IPR001258">
    <property type="entry name" value="NHL_repeat"/>
</dbReference>
<evidence type="ECO:0000313" key="8">
    <source>
        <dbReference type="Proteomes" id="UP001326715"/>
    </source>
</evidence>
<evidence type="ECO:0000313" key="7">
    <source>
        <dbReference type="Proteomes" id="UP000183788"/>
    </source>
</evidence>
<dbReference type="Gene3D" id="2.120.10.30">
    <property type="entry name" value="TolB, C-terminal domain"/>
    <property type="match status" value="1"/>
</dbReference>
<evidence type="ECO:0000313" key="6">
    <source>
        <dbReference type="EMBL" id="WQG92102.1"/>
    </source>
</evidence>
<organism evidence="5 7">
    <name type="scientific">Chitinophaga sancti</name>
    <dbReference type="NCBI Taxonomy" id="1004"/>
    <lineage>
        <taxon>Bacteria</taxon>
        <taxon>Pseudomonadati</taxon>
        <taxon>Bacteroidota</taxon>
        <taxon>Chitinophagia</taxon>
        <taxon>Chitinophagales</taxon>
        <taxon>Chitinophagaceae</taxon>
        <taxon>Chitinophaga</taxon>
    </lineage>
</organism>
<dbReference type="EMBL" id="CP140154">
    <property type="protein sequence ID" value="WQG92102.1"/>
    <property type="molecule type" value="Genomic_DNA"/>
</dbReference>
<evidence type="ECO:0000256" key="4">
    <source>
        <dbReference type="PROSITE-ProRule" id="PRU00504"/>
    </source>
</evidence>
<evidence type="ECO:0000256" key="2">
    <source>
        <dbReference type="ARBA" id="ARBA00022737"/>
    </source>
</evidence>
<dbReference type="EMBL" id="FPIZ01000014">
    <property type="protein sequence ID" value="SFW75906.1"/>
    <property type="molecule type" value="Genomic_DNA"/>
</dbReference>
<accession>A0A1K1RVF3</accession>
<dbReference type="SUPFAM" id="SSF101898">
    <property type="entry name" value="NHL repeat"/>
    <property type="match status" value="1"/>
</dbReference>
<evidence type="ECO:0000256" key="3">
    <source>
        <dbReference type="ARBA" id="ARBA00023180"/>
    </source>
</evidence>
<dbReference type="PANTHER" id="PTHR10680">
    <property type="entry name" value="PEPTIDYL-GLYCINE ALPHA-AMIDATING MONOOXYGENASE"/>
    <property type="match status" value="1"/>
</dbReference>
<dbReference type="InterPro" id="IPR011042">
    <property type="entry name" value="6-blade_b-propeller_TolB-like"/>
</dbReference>
<sequence>MKVNTSRRQFIRNTSLSLGGLWLANGLMARDKGPVYGHNHVQYTLDTAWSKCNPQQYPVNDCHEMVQDKKGRIFLLTNETKNNVLIYDTKGQLLDSWGHAFPGAHGLTIHDENGTEFLYITDTVKHQVYKTTLSGEILLTIDAPGDLYAQAEKFVPTETTIGPNGDIFIADGYGEQYILHYDSKGHLLNYFGGRGIGDEHLDNAHGILLDPRSKDGSLLVTDRTRNCFKRFTTEGKLLDIIHLPGACVCRPVVQGDLLYAAVLRSPDMNKEGSGFVTILDKDNKVVSNIGGNEPVYKDGVLQAMYQTERIFFHPHDVCVDRDHNLYVAQWASGKVYPYKLKRV</sequence>
<dbReference type="OrthoDB" id="9799230at2"/>
<dbReference type="Proteomes" id="UP001326715">
    <property type="component" value="Chromosome"/>
</dbReference>
<keyword evidence="3" id="KW-0325">Glycoprotein</keyword>
<dbReference type="AlphaFoldDB" id="A0A1K1RVF3"/>
<reference evidence="5 7" key="1">
    <citation type="submission" date="2016-11" db="EMBL/GenBank/DDBJ databases">
        <authorList>
            <person name="Jaros S."/>
            <person name="Januszkiewicz K."/>
            <person name="Wedrychowicz H."/>
        </authorList>
    </citation>
    <scope>NUCLEOTIDE SEQUENCE [LARGE SCALE GENOMIC DNA]</scope>
    <source>
        <strain evidence="5 7">DSM 784</strain>
    </source>
</reference>
<evidence type="ECO:0000313" key="5">
    <source>
        <dbReference type="EMBL" id="SFW75906.1"/>
    </source>
</evidence>
<dbReference type="RefSeq" id="WP_072363302.1">
    <property type="nucleotide sequence ID" value="NZ_CP139972.1"/>
</dbReference>
<keyword evidence="8" id="KW-1185">Reference proteome</keyword>
<name>A0A1K1RVF3_9BACT</name>
<gene>
    <name evidence="5" type="ORF">SAMN05661012_04310</name>
    <name evidence="6" type="ORF">SR876_11350</name>
</gene>
<dbReference type="Proteomes" id="UP000183788">
    <property type="component" value="Unassembled WGS sequence"/>
</dbReference>
<dbReference type="STRING" id="1004.SAMN05661012_04310"/>
<reference evidence="6 8" key="2">
    <citation type="submission" date="2023-11" db="EMBL/GenBank/DDBJ databases">
        <title>MicrobeMod: A computational toolkit for identifying prokaryotic methylation and restriction-modification with nanopore sequencing.</title>
        <authorList>
            <person name="Crits-Christoph A."/>
            <person name="Kang S.C."/>
            <person name="Lee H."/>
            <person name="Ostrov N."/>
        </authorList>
    </citation>
    <scope>NUCLEOTIDE SEQUENCE [LARGE SCALE GENOMIC DNA]</scope>
    <source>
        <strain evidence="6 8">ATCC 23090</strain>
    </source>
</reference>
<keyword evidence="2" id="KW-0677">Repeat</keyword>
<dbReference type="PANTHER" id="PTHR10680:SF38">
    <property type="entry name" value="BLL1368 PROTEIN"/>
    <property type="match status" value="1"/>
</dbReference>
<proteinExistence type="predicted"/>
<dbReference type="PROSITE" id="PS51125">
    <property type="entry name" value="NHL"/>
    <property type="match status" value="1"/>
</dbReference>
<keyword evidence="1" id="KW-0732">Signal</keyword>
<protein>
    <submittedName>
        <fullName evidence="6">6-bladed beta-propeller</fullName>
    </submittedName>
</protein>